<organism evidence="1 2">
    <name type="scientific">Phenylobacterium kunshanense</name>
    <dbReference type="NCBI Taxonomy" id="1445034"/>
    <lineage>
        <taxon>Bacteria</taxon>
        <taxon>Pseudomonadati</taxon>
        <taxon>Pseudomonadota</taxon>
        <taxon>Alphaproteobacteria</taxon>
        <taxon>Caulobacterales</taxon>
        <taxon>Caulobacteraceae</taxon>
        <taxon>Phenylobacterium</taxon>
    </lineage>
</organism>
<keyword evidence="2" id="KW-1185">Reference proteome</keyword>
<reference evidence="1 2" key="1">
    <citation type="submission" date="2018-05" db="EMBL/GenBank/DDBJ databases">
        <authorList>
            <person name="Lanie J.A."/>
            <person name="Ng W.-L."/>
            <person name="Kazmierczak K.M."/>
            <person name="Andrzejewski T.M."/>
            <person name="Davidsen T.M."/>
            <person name="Wayne K.J."/>
            <person name="Tettelin H."/>
            <person name="Glass J.I."/>
            <person name="Rusch D."/>
            <person name="Podicherti R."/>
            <person name="Tsui H.-C.T."/>
            <person name="Winkler M.E."/>
        </authorList>
    </citation>
    <scope>NUCLEOTIDE SEQUENCE [LARGE SCALE GENOMIC DNA]</scope>
    <source>
        <strain evidence="1 2">BUT-10</strain>
    </source>
</reference>
<evidence type="ECO:0000313" key="2">
    <source>
        <dbReference type="Proteomes" id="UP000249524"/>
    </source>
</evidence>
<dbReference type="EMBL" id="QFYS01000001">
    <property type="protein sequence ID" value="RAK68768.1"/>
    <property type="molecule type" value="Genomic_DNA"/>
</dbReference>
<protein>
    <submittedName>
        <fullName evidence="1">Uncharacterized protein</fullName>
    </submittedName>
</protein>
<sequence>MSELPTVILEEDAMYWVKPAYGPDEGKWTVARWFVGCFWGLDGNELRPTVISGPIPRPTDEAAQ</sequence>
<name>A0A328BUP7_9CAUL</name>
<accession>A0A328BUP7</accession>
<dbReference type="Proteomes" id="UP000249524">
    <property type="component" value="Unassembled WGS sequence"/>
</dbReference>
<comment type="caution">
    <text evidence="1">The sequence shown here is derived from an EMBL/GenBank/DDBJ whole genome shotgun (WGS) entry which is preliminary data.</text>
</comment>
<gene>
    <name evidence="1" type="ORF">DJ019_01795</name>
</gene>
<dbReference type="AlphaFoldDB" id="A0A328BUP7"/>
<proteinExistence type="predicted"/>
<evidence type="ECO:0000313" key="1">
    <source>
        <dbReference type="EMBL" id="RAK68768.1"/>
    </source>
</evidence>